<keyword evidence="2" id="KW-1185">Reference proteome</keyword>
<accession>A0ABV0JF63</accession>
<evidence type="ECO:0000313" key="1">
    <source>
        <dbReference type="EMBL" id="MEP0820408.1"/>
    </source>
</evidence>
<protein>
    <submittedName>
        <fullName evidence="1">Uncharacterized protein</fullName>
    </submittedName>
</protein>
<comment type="caution">
    <text evidence="1">The sequence shown here is derived from an EMBL/GenBank/DDBJ whole genome shotgun (WGS) entry which is preliminary data.</text>
</comment>
<gene>
    <name evidence="1" type="ORF">NC998_25235</name>
</gene>
<reference evidence="1 2" key="1">
    <citation type="submission" date="2022-04" db="EMBL/GenBank/DDBJ databases">
        <title>Positive selection, recombination, and allopatry shape intraspecific diversity of widespread and dominant cyanobacteria.</title>
        <authorList>
            <person name="Wei J."/>
            <person name="Shu W."/>
            <person name="Hu C."/>
        </authorList>
    </citation>
    <scope>NUCLEOTIDE SEQUENCE [LARGE SCALE GENOMIC DNA]</scope>
    <source>
        <strain evidence="1 2">GB2-A4</strain>
    </source>
</reference>
<dbReference type="RefSeq" id="WP_190442114.1">
    <property type="nucleotide sequence ID" value="NZ_JAMPKM010000028.1"/>
</dbReference>
<sequence length="288" mass="31131">MNRCTISNHNNLAQKLWKANRTLPTGIALALMALILPACTDGRQEAAAPPPAGNVTTEEVANETNRLIGQTVTIRSKPIKKIGPNTFTVSDEQFFGTESILVVNASGATFALPADDDVEVQVTGQVRNFVLAEVEREFDLDLDPEVYVEYESKPAIIAQAIALAPKPGTITEDPQRYYGKALAVTGEIEDVRSPNSFTLDEDQLFGATDLLVLRANPKAGAPAVAPVKDGETVAVTGVLRPFVVADIERDYDLTWDLDLQKKLEAEYSQKPVLIADAVYPSAIPDVAK</sequence>
<dbReference type="Proteomes" id="UP001464891">
    <property type="component" value="Unassembled WGS sequence"/>
</dbReference>
<dbReference type="EMBL" id="JAMPKM010000028">
    <property type="protein sequence ID" value="MEP0820408.1"/>
    <property type="molecule type" value="Genomic_DNA"/>
</dbReference>
<name>A0ABV0JF63_9CYAN</name>
<organism evidence="1 2">
    <name type="scientific">Trichocoleus desertorum GB2-A4</name>
    <dbReference type="NCBI Taxonomy" id="2933944"/>
    <lineage>
        <taxon>Bacteria</taxon>
        <taxon>Bacillati</taxon>
        <taxon>Cyanobacteriota</taxon>
        <taxon>Cyanophyceae</taxon>
        <taxon>Leptolyngbyales</taxon>
        <taxon>Trichocoleusaceae</taxon>
        <taxon>Trichocoleus</taxon>
    </lineage>
</organism>
<proteinExistence type="predicted"/>
<evidence type="ECO:0000313" key="2">
    <source>
        <dbReference type="Proteomes" id="UP001464891"/>
    </source>
</evidence>